<proteinExistence type="predicted"/>
<name>A0A1H2VVT2_9GAMM</name>
<feature type="coiled-coil region" evidence="1">
    <location>
        <begin position="167"/>
        <end position="214"/>
    </location>
</feature>
<gene>
    <name evidence="2" type="ORF">SAMN05443545_102503</name>
</gene>
<organism evidence="2 3">
    <name type="scientific">Aidingimonas halophila</name>
    <dbReference type="NCBI Taxonomy" id="574349"/>
    <lineage>
        <taxon>Bacteria</taxon>
        <taxon>Pseudomonadati</taxon>
        <taxon>Pseudomonadota</taxon>
        <taxon>Gammaproteobacteria</taxon>
        <taxon>Oceanospirillales</taxon>
        <taxon>Halomonadaceae</taxon>
        <taxon>Aidingimonas</taxon>
    </lineage>
</organism>
<evidence type="ECO:0000313" key="2">
    <source>
        <dbReference type="EMBL" id="SDW72331.1"/>
    </source>
</evidence>
<sequence length="925" mass="106812">MMSGWIRHWFTPRWQHTDPRVRRRAAEKLDHTHHADVHRLLQLAQDPDGGVRQAALSKLNDASQLLALHDTEHGSPELRHRLAVLLTGSEAGGSLEERLELVAQINDATLLGDIAFHGDNQQLRLAALARITDEDALIEQACTNGIAAVRHAAATRVTSEEGLRQLVRRAKRDKQVVRLARERLNRKKVDSAQLEAAKAKREQLLHALEEHARTPWEPLYAGRYRHLQREWEKLGDLPSADQEHRYQEACLKCRKTITDHEAQQHAHEAADQRREDADHTREELIDALEETLAGLRRETHLSAQDIASLRSQKQLLATRWQKLSDHHAPDDSLRERYDHALADYDHITQAWERYKQRQHQLQQALNDDDRDALQQQFDACQWPSDLPPTKLLDTARHRLQPDSSAEKPETSVQKFSEDLHELGQLLDKGAFKSASRLYHTLRHQLEQLPTGERHAHEVTLKRLGAQLAELRDWRSFVAGPKRVQLHQAITELADDQRLSEQELDRRHRQLVKEWKALGDAAADRELSREFRAASDRLHERLRPWKDALAKKREQHLEARRQLCEQLEQLLQQPDPHADPDALREIRDRAREQWRHHSPVPRDHAEAIGRRFGRLRHELQALIDRRAQEIASAKQALIDEATSLLNADMPATKQAERVKELQQRWRTLGRAAKGEEQQLWKEFRSVCDRIFASRDAERENRSQRVRERLETMQALIDRLDTWQPSNSRETHILEQAIAEAEEIGPLPTGRRAEGMRRRWSGIVRARRERLARLAVSEEVERWQNLYPLLERHLSADKALLDDGEEAIQVTPPDDLEGDMLVAHQRRNAARLQPPTSDDVENALIRLRVHLALLAGSRIGQQDEPLRLAIQVERINDNLGRDPSKADELHDVLRELLATGPVPADLWAREAPELDAHLTHLLRMPPP</sequence>
<dbReference type="Pfam" id="PF03993">
    <property type="entry name" value="DUF349"/>
    <property type="match status" value="3"/>
</dbReference>
<reference evidence="2 3" key="1">
    <citation type="submission" date="2016-10" db="EMBL/GenBank/DDBJ databases">
        <authorList>
            <person name="de Groot N.N."/>
        </authorList>
    </citation>
    <scope>NUCLEOTIDE SEQUENCE [LARGE SCALE GENOMIC DNA]</scope>
    <source>
        <strain evidence="2 3">DSM 19219</strain>
    </source>
</reference>
<dbReference type="RefSeq" id="WP_229806392.1">
    <property type="nucleotide sequence ID" value="NZ_BMXH01000002.1"/>
</dbReference>
<protein>
    <recommendedName>
        <fullName evidence="4">DUF349 domain-containing protein</fullName>
    </recommendedName>
</protein>
<keyword evidence="3" id="KW-1185">Reference proteome</keyword>
<dbReference type="Proteomes" id="UP000198500">
    <property type="component" value="Unassembled WGS sequence"/>
</dbReference>
<dbReference type="InterPro" id="IPR016024">
    <property type="entry name" value="ARM-type_fold"/>
</dbReference>
<dbReference type="AlphaFoldDB" id="A0A1H2VVT2"/>
<evidence type="ECO:0000313" key="3">
    <source>
        <dbReference type="Proteomes" id="UP000198500"/>
    </source>
</evidence>
<dbReference type="InterPro" id="IPR007139">
    <property type="entry name" value="DUF349"/>
</dbReference>
<dbReference type="SUPFAM" id="SSF48371">
    <property type="entry name" value="ARM repeat"/>
    <property type="match status" value="1"/>
</dbReference>
<evidence type="ECO:0000256" key="1">
    <source>
        <dbReference type="SAM" id="Coils"/>
    </source>
</evidence>
<keyword evidence="1" id="KW-0175">Coiled coil</keyword>
<evidence type="ECO:0008006" key="4">
    <source>
        <dbReference type="Google" id="ProtNLM"/>
    </source>
</evidence>
<dbReference type="STRING" id="574349.SAMN05443545_102503"/>
<dbReference type="EMBL" id="FNNI01000002">
    <property type="protein sequence ID" value="SDW72331.1"/>
    <property type="molecule type" value="Genomic_DNA"/>
</dbReference>
<accession>A0A1H2VVT2</accession>